<sequence>MASGNDLGHRHHRDDREAGEALTDRARLMAAIMDGQRRMQHLLASERSDPLLSLHLTLPQLKILLLLSSRGSASGRELSDTVGVSLATMTGIVDRLVGQDLVVRGEDPRDRRVRRVELSPAGRTLMEGIVTAGNARMQSILSRLSVDELAIVERATALIAAAAEDERDAER</sequence>
<evidence type="ECO:0000256" key="2">
    <source>
        <dbReference type="ARBA" id="ARBA00023125"/>
    </source>
</evidence>
<evidence type="ECO:0000259" key="5">
    <source>
        <dbReference type="PROSITE" id="PS50995"/>
    </source>
</evidence>
<keyword evidence="3" id="KW-0804">Transcription</keyword>
<name>A0A495JIF1_9ACTN</name>
<protein>
    <submittedName>
        <fullName evidence="6">DNA-binding MarR family transcriptional regulator</fullName>
    </submittedName>
</protein>
<dbReference type="InterPro" id="IPR000835">
    <property type="entry name" value="HTH_MarR-typ"/>
</dbReference>
<keyword evidence="2 6" id="KW-0238">DNA-binding</keyword>
<dbReference type="PROSITE" id="PS50995">
    <property type="entry name" value="HTH_MARR_2"/>
    <property type="match status" value="1"/>
</dbReference>
<dbReference type="SUPFAM" id="SSF46785">
    <property type="entry name" value="Winged helix' DNA-binding domain"/>
    <property type="match status" value="1"/>
</dbReference>
<dbReference type="Gene3D" id="1.10.10.10">
    <property type="entry name" value="Winged helix-like DNA-binding domain superfamily/Winged helix DNA-binding domain"/>
    <property type="match status" value="1"/>
</dbReference>
<dbReference type="InterPro" id="IPR039422">
    <property type="entry name" value="MarR/SlyA-like"/>
</dbReference>
<dbReference type="SMART" id="SM00347">
    <property type="entry name" value="HTH_MARR"/>
    <property type="match status" value="1"/>
</dbReference>
<organism evidence="6 7">
    <name type="scientific">Micromonospora pisi</name>
    <dbReference type="NCBI Taxonomy" id="589240"/>
    <lineage>
        <taxon>Bacteria</taxon>
        <taxon>Bacillati</taxon>
        <taxon>Actinomycetota</taxon>
        <taxon>Actinomycetes</taxon>
        <taxon>Micromonosporales</taxon>
        <taxon>Micromonosporaceae</taxon>
        <taxon>Micromonospora</taxon>
    </lineage>
</organism>
<dbReference type="GO" id="GO:0003700">
    <property type="term" value="F:DNA-binding transcription factor activity"/>
    <property type="evidence" value="ECO:0007669"/>
    <property type="project" value="InterPro"/>
</dbReference>
<dbReference type="GO" id="GO:0006950">
    <property type="term" value="P:response to stress"/>
    <property type="evidence" value="ECO:0007669"/>
    <property type="project" value="TreeGrafter"/>
</dbReference>
<evidence type="ECO:0000256" key="1">
    <source>
        <dbReference type="ARBA" id="ARBA00023015"/>
    </source>
</evidence>
<gene>
    <name evidence="6" type="ORF">BDK92_2408</name>
</gene>
<evidence type="ECO:0000256" key="4">
    <source>
        <dbReference type="SAM" id="MobiDB-lite"/>
    </source>
</evidence>
<dbReference type="GO" id="GO:0003677">
    <property type="term" value="F:DNA binding"/>
    <property type="evidence" value="ECO:0007669"/>
    <property type="project" value="UniProtKB-KW"/>
</dbReference>
<dbReference type="InterPro" id="IPR036388">
    <property type="entry name" value="WH-like_DNA-bd_sf"/>
</dbReference>
<evidence type="ECO:0000313" key="7">
    <source>
        <dbReference type="Proteomes" id="UP000277671"/>
    </source>
</evidence>
<reference evidence="6 7" key="1">
    <citation type="submission" date="2018-10" db="EMBL/GenBank/DDBJ databases">
        <title>Sequencing the genomes of 1000 actinobacteria strains.</title>
        <authorList>
            <person name="Klenk H.-P."/>
        </authorList>
    </citation>
    <scope>NUCLEOTIDE SEQUENCE [LARGE SCALE GENOMIC DNA]</scope>
    <source>
        <strain evidence="6 7">DSM 45175</strain>
    </source>
</reference>
<dbReference type="InterPro" id="IPR036390">
    <property type="entry name" value="WH_DNA-bd_sf"/>
</dbReference>
<keyword evidence="1" id="KW-0805">Transcription regulation</keyword>
<dbReference type="PANTHER" id="PTHR33164:SF57">
    <property type="entry name" value="MARR-FAMILY TRANSCRIPTIONAL REGULATOR"/>
    <property type="match status" value="1"/>
</dbReference>
<dbReference type="PANTHER" id="PTHR33164">
    <property type="entry name" value="TRANSCRIPTIONAL REGULATOR, MARR FAMILY"/>
    <property type="match status" value="1"/>
</dbReference>
<keyword evidence="7" id="KW-1185">Reference proteome</keyword>
<dbReference type="AlphaFoldDB" id="A0A495JIF1"/>
<comment type="caution">
    <text evidence="6">The sequence shown here is derived from an EMBL/GenBank/DDBJ whole genome shotgun (WGS) entry which is preliminary data.</text>
</comment>
<evidence type="ECO:0000313" key="6">
    <source>
        <dbReference type="EMBL" id="RKR88102.1"/>
    </source>
</evidence>
<dbReference type="Proteomes" id="UP000277671">
    <property type="component" value="Unassembled WGS sequence"/>
</dbReference>
<dbReference type="Pfam" id="PF01047">
    <property type="entry name" value="MarR"/>
    <property type="match status" value="1"/>
</dbReference>
<dbReference type="EMBL" id="RBKT01000001">
    <property type="protein sequence ID" value="RKR88102.1"/>
    <property type="molecule type" value="Genomic_DNA"/>
</dbReference>
<dbReference type="PROSITE" id="PS01117">
    <property type="entry name" value="HTH_MARR_1"/>
    <property type="match status" value="1"/>
</dbReference>
<dbReference type="RefSeq" id="WP_246016976.1">
    <property type="nucleotide sequence ID" value="NZ_RBKT01000001.1"/>
</dbReference>
<dbReference type="PRINTS" id="PR00598">
    <property type="entry name" value="HTHMARR"/>
</dbReference>
<proteinExistence type="predicted"/>
<accession>A0A495JIF1</accession>
<evidence type="ECO:0000256" key="3">
    <source>
        <dbReference type="ARBA" id="ARBA00023163"/>
    </source>
</evidence>
<feature type="region of interest" description="Disordered" evidence="4">
    <location>
        <begin position="1"/>
        <end position="20"/>
    </location>
</feature>
<dbReference type="InterPro" id="IPR023187">
    <property type="entry name" value="Tscrpt_reg_MarR-type_CS"/>
</dbReference>
<feature type="domain" description="HTH marR-type" evidence="5">
    <location>
        <begin position="25"/>
        <end position="161"/>
    </location>
</feature>